<evidence type="ECO:0000256" key="6">
    <source>
        <dbReference type="ARBA" id="ARBA00022960"/>
    </source>
</evidence>
<dbReference type="SUPFAM" id="SSF53623">
    <property type="entry name" value="MurD-like peptide ligases, catalytic domain"/>
    <property type="match status" value="1"/>
</dbReference>
<dbReference type="PANTHER" id="PTHR43024">
    <property type="entry name" value="UDP-N-ACETYLMURAMOYL-TRIPEPTIDE--D-ALANYL-D-ALANINE LIGASE"/>
    <property type="match status" value="1"/>
</dbReference>
<keyword evidence="3 10" id="KW-0132">Cell division</keyword>
<dbReference type="GO" id="GO:0047480">
    <property type="term" value="F:UDP-N-acetylmuramoyl-tripeptide-D-alanyl-D-alanine ligase activity"/>
    <property type="evidence" value="ECO:0007669"/>
    <property type="project" value="UniProtKB-EC"/>
</dbReference>
<dbReference type="InterPro" id="IPR051046">
    <property type="entry name" value="MurCDEF_CellWall_CoF430Synth"/>
</dbReference>
<evidence type="ECO:0000313" key="15">
    <source>
        <dbReference type="Proteomes" id="UP001281656"/>
    </source>
</evidence>
<evidence type="ECO:0000256" key="11">
    <source>
        <dbReference type="RuleBase" id="RU004136"/>
    </source>
</evidence>
<dbReference type="SUPFAM" id="SSF63418">
    <property type="entry name" value="MurE/MurF N-terminal domain"/>
    <property type="match status" value="1"/>
</dbReference>
<keyword evidence="15" id="KW-1185">Reference proteome</keyword>
<evidence type="ECO:0000259" key="12">
    <source>
        <dbReference type="Pfam" id="PF02875"/>
    </source>
</evidence>
<keyword evidence="8 10" id="KW-0131">Cell cycle</keyword>
<dbReference type="Gene3D" id="3.40.1390.10">
    <property type="entry name" value="MurE/MurF, N-terminal domain"/>
    <property type="match status" value="1"/>
</dbReference>
<proteinExistence type="inferred from homology"/>
<comment type="similarity">
    <text evidence="10">Belongs to the MurCDEF family. MurF subfamily.</text>
</comment>
<comment type="function">
    <text evidence="10 11">Involved in cell wall formation. Catalyzes the final step in the synthesis of UDP-N-acetylmuramoyl-pentapeptide, the precursor of murein.</text>
</comment>
<protein>
    <recommendedName>
        <fullName evidence="10 11">UDP-N-acetylmuramoyl-tripeptide--D-alanyl-D-alanine ligase</fullName>
        <ecNumber evidence="10 11">6.3.2.10</ecNumber>
    </recommendedName>
    <alternativeName>
        <fullName evidence="10">D-alanyl-D-alanine-adding enzyme</fullName>
    </alternativeName>
</protein>
<dbReference type="InterPro" id="IPR013221">
    <property type="entry name" value="Mur_ligase_cen"/>
</dbReference>
<comment type="catalytic activity">
    <reaction evidence="10 11">
        <text>D-alanyl-D-alanine + UDP-N-acetyl-alpha-D-muramoyl-L-alanyl-gamma-D-glutamyl-meso-2,6-diaminopimelate + ATP = UDP-N-acetyl-alpha-D-muramoyl-L-alanyl-gamma-D-glutamyl-meso-2,6-diaminopimeloyl-D-alanyl-D-alanine + ADP + phosphate + H(+)</text>
        <dbReference type="Rhea" id="RHEA:28374"/>
        <dbReference type="ChEBI" id="CHEBI:15378"/>
        <dbReference type="ChEBI" id="CHEBI:30616"/>
        <dbReference type="ChEBI" id="CHEBI:43474"/>
        <dbReference type="ChEBI" id="CHEBI:57822"/>
        <dbReference type="ChEBI" id="CHEBI:61386"/>
        <dbReference type="ChEBI" id="CHEBI:83905"/>
        <dbReference type="ChEBI" id="CHEBI:456216"/>
        <dbReference type="EC" id="6.3.2.10"/>
    </reaction>
</comment>
<gene>
    <name evidence="10 14" type="primary">murF</name>
    <name evidence="14" type="ORF">P8V03_00490</name>
</gene>
<evidence type="ECO:0000313" key="14">
    <source>
        <dbReference type="EMBL" id="MDW8799627.1"/>
    </source>
</evidence>
<reference evidence="14 15" key="1">
    <citation type="submission" date="2023-04" db="EMBL/GenBank/DDBJ databases">
        <title>Clostridium tannerae sp. nov., isolated from the fecal material of an alpaca.</title>
        <authorList>
            <person name="Miller S."/>
            <person name="Hendry M."/>
            <person name="King J."/>
            <person name="Sankaranarayanan K."/>
            <person name="Lawson P.A."/>
        </authorList>
    </citation>
    <scope>NUCLEOTIDE SEQUENCE [LARGE SCALE GENOMIC DNA]</scope>
    <source>
        <strain evidence="14 15">A1-XYC3</strain>
    </source>
</reference>
<evidence type="ECO:0000256" key="3">
    <source>
        <dbReference type="ARBA" id="ARBA00022618"/>
    </source>
</evidence>
<evidence type="ECO:0000256" key="5">
    <source>
        <dbReference type="ARBA" id="ARBA00022840"/>
    </source>
</evidence>
<comment type="subcellular location">
    <subcellularLocation>
        <location evidence="10 11">Cytoplasm</location>
    </subcellularLocation>
</comment>
<dbReference type="SUPFAM" id="SSF53244">
    <property type="entry name" value="MurD-like peptide ligases, peptide-binding domain"/>
    <property type="match status" value="1"/>
</dbReference>
<dbReference type="InterPro" id="IPR036565">
    <property type="entry name" value="Mur-like_cat_sf"/>
</dbReference>
<dbReference type="NCBIfam" id="TIGR01143">
    <property type="entry name" value="murF"/>
    <property type="match status" value="1"/>
</dbReference>
<feature type="domain" description="Mur ligase central" evidence="13">
    <location>
        <begin position="113"/>
        <end position="299"/>
    </location>
</feature>
<evidence type="ECO:0000256" key="10">
    <source>
        <dbReference type="HAMAP-Rule" id="MF_02019"/>
    </source>
</evidence>
<dbReference type="Gene3D" id="3.40.1190.10">
    <property type="entry name" value="Mur-like, catalytic domain"/>
    <property type="match status" value="1"/>
</dbReference>
<dbReference type="Pfam" id="PF08245">
    <property type="entry name" value="Mur_ligase_M"/>
    <property type="match status" value="1"/>
</dbReference>
<keyword evidence="4 10" id="KW-0547">Nucleotide-binding</keyword>
<dbReference type="Pfam" id="PF02875">
    <property type="entry name" value="Mur_ligase_C"/>
    <property type="match status" value="1"/>
</dbReference>
<feature type="domain" description="Mur ligase C-terminal" evidence="12">
    <location>
        <begin position="322"/>
        <end position="448"/>
    </location>
</feature>
<name>A0ABU4JNE0_9CLOT</name>
<organism evidence="14 15">
    <name type="scientific">Clostridium tanneri</name>
    <dbReference type="NCBI Taxonomy" id="3037988"/>
    <lineage>
        <taxon>Bacteria</taxon>
        <taxon>Bacillati</taxon>
        <taxon>Bacillota</taxon>
        <taxon>Clostridia</taxon>
        <taxon>Eubacteriales</taxon>
        <taxon>Clostridiaceae</taxon>
        <taxon>Clostridium</taxon>
    </lineage>
</organism>
<feature type="binding site" evidence="10">
    <location>
        <begin position="115"/>
        <end position="121"/>
    </location>
    <ligand>
        <name>ATP</name>
        <dbReference type="ChEBI" id="CHEBI:30616"/>
    </ligand>
</feature>
<dbReference type="Gene3D" id="3.90.190.20">
    <property type="entry name" value="Mur ligase, C-terminal domain"/>
    <property type="match status" value="1"/>
</dbReference>
<comment type="pathway">
    <text evidence="10 11">Cell wall biogenesis; peptidoglycan biosynthesis.</text>
</comment>
<keyword evidence="5 10" id="KW-0067">ATP-binding</keyword>
<keyword evidence="6 10" id="KW-0133">Cell shape</keyword>
<keyword evidence="7 10" id="KW-0573">Peptidoglycan synthesis</keyword>
<keyword evidence="2 10" id="KW-0436">Ligase</keyword>
<dbReference type="InterPro" id="IPR036615">
    <property type="entry name" value="Mur_ligase_C_dom_sf"/>
</dbReference>
<accession>A0ABU4JNE0</accession>
<comment type="caution">
    <text evidence="14">The sequence shown here is derived from an EMBL/GenBank/DDBJ whole genome shotgun (WGS) entry which is preliminary data.</text>
</comment>
<evidence type="ECO:0000256" key="8">
    <source>
        <dbReference type="ARBA" id="ARBA00023306"/>
    </source>
</evidence>
<dbReference type="RefSeq" id="WP_318796325.1">
    <property type="nucleotide sequence ID" value="NZ_JARUJP010000001.1"/>
</dbReference>
<dbReference type="InterPro" id="IPR005863">
    <property type="entry name" value="UDP-N-AcMur_synth"/>
</dbReference>
<dbReference type="HAMAP" id="MF_02019">
    <property type="entry name" value="MurF"/>
    <property type="match status" value="1"/>
</dbReference>
<dbReference type="Proteomes" id="UP001281656">
    <property type="component" value="Unassembled WGS sequence"/>
</dbReference>
<dbReference type="EMBL" id="JARUJP010000001">
    <property type="protein sequence ID" value="MDW8799627.1"/>
    <property type="molecule type" value="Genomic_DNA"/>
</dbReference>
<keyword evidence="9 10" id="KW-0961">Cell wall biogenesis/degradation</keyword>
<keyword evidence="1 10" id="KW-0963">Cytoplasm</keyword>
<evidence type="ECO:0000256" key="7">
    <source>
        <dbReference type="ARBA" id="ARBA00022984"/>
    </source>
</evidence>
<dbReference type="InterPro" id="IPR004101">
    <property type="entry name" value="Mur_ligase_C"/>
</dbReference>
<evidence type="ECO:0000259" key="13">
    <source>
        <dbReference type="Pfam" id="PF08245"/>
    </source>
</evidence>
<evidence type="ECO:0000256" key="1">
    <source>
        <dbReference type="ARBA" id="ARBA00022490"/>
    </source>
</evidence>
<sequence length="464" mass="51619">MEQMTFEEIVTAVQGEIVLQGNYSGFNSINTDTRKIEKGNIFIALKGGNFNANEYIKEASEKGAVICIIDEIKYKKEDIQNYTTVIKVKDTGKALLDLAEFYRSKLTLKVVGITGSAGKTSTKDLVAATLSSKYKVFKTEGNFNNQIGLPLMIFKLDNSYDIAVLEMGMNSLGEISSMAKAARPDIALITNVGTAHIGMLGSRENILKAKLEITDFFDKNNTLIINRDNDLLAKVKEDKFRIVNTGIDTNADFKAENVILGEDYVEFAVKESSESSEEKLHVDVPGRHTISNTLLAVACGRLFKMNYDEIRQGLKNLQTTANRMEITKGTKFNIINDCYNANSEAMKVAIDVLKNFNSNRRIAILGTMGELGERAYDSHRIIGEYAAKNGVDLLITLGEFSDAYEEGVKAIDNDTRRHIAFQDYDKVVEYLIDQYLKTGDTVLVKASRAAKFETIVEKLKKSNS</sequence>
<evidence type="ECO:0000256" key="9">
    <source>
        <dbReference type="ARBA" id="ARBA00023316"/>
    </source>
</evidence>
<dbReference type="PANTHER" id="PTHR43024:SF1">
    <property type="entry name" value="UDP-N-ACETYLMURAMOYL-TRIPEPTIDE--D-ALANYL-D-ALANINE LIGASE"/>
    <property type="match status" value="1"/>
</dbReference>
<dbReference type="EC" id="6.3.2.10" evidence="10 11"/>
<evidence type="ECO:0000256" key="4">
    <source>
        <dbReference type="ARBA" id="ARBA00022741"/>
    </source>
</evidence>
<dbReference type="InterPro" id="IPR035911">
    <property type="entry name" value="MurE/MurF_N"/>
</dbReference>
<evidence type="ECO:0000256" key="2">
    <source>
        <dbReference type="ARBA" id="ARBA00022598"/>
    </source>
</evidence>